<name>A0A8T5VPS0_9BRAD</name>
<dbReference type="Gene3D" id="3.60.20.40">
    <property type="match status" value="1"/>
</dbReference>
<dbReference type="RefSeq" id="WP_166099257.1">
    <property type="nucleotide sequence ID" value="NZ_CP096255.1"/>
</dbReference>
<dbReference type="SUPFAM" id="SSF56235">
    <property type="entry name" value="N-terminal nucleophile aminohydrolases (Ntn hydrolases)"/>
    <property type="match status" value="1"/>
</dbReference>
<dbReference type="Pfam" id="PF01019">
    <property type="entry name" value="G_glu_transpept"/>
    <property type="match status" value="1"/>
</dbReference>
<dbReference type="PANTHER" id="PTHR43881">
    <property type="entry name" value="GAMMA-GLUTAMYLTRANSPEPTIDASE (AFU_ORTHOLOGUE AFUA_4G13580)"/>
    <property type="match status" value="1"/>
</dbReference>
<dbReference type="EMBL" id="CP096255">
    <property type="protein sequence ID" value="UPT90529.1"/>
    <property type="molecule type" value="Genomic_DNA"/>
</dbReference>
<organism evidence="1 2">
    <name type="scientific">Bradyrhizobium barranii subsp. apii</name>
    <dbReference type="NCBI Taxonomy" id="2819348"/>
    <lineage>
        <taxon>Bacteria</taxon>
        <taxon>Pseudomonadati</taxon>
        <taxon>Pseudomonadota</taxon>
        <taxon>Alphaproteobacteria</taxon>
        <taxon>Hyphomicrobiales</taxon>
        <taxon>Nitrobacteraceae</taxon>
        <taxon>Bradyrhizobium</taxon>
        <taxon>Bradyrhizobium barranii</taxon>
    </lineage>
</organism>
<dbReference type="Proteomes" id="UP000551709">
    <property type="component" value="Chromosome"/>
</dbReference>
<reference evidence="1" key="1">
    <citation type="journal article" date="2017" name="Syst. Appl. Microbiol.">
        <title>Soybeans inoculated with root zone soils of Canadian native legumes harbour diverse and novel Bradyrhizobium spp. that possess agricultural potential.</title>
        <authorList>
            <person name="Bromfield E.S.P."/>
            <person name="Cloutier S."/>
            <person name="Tambong J.T."/>
            <person name="Tran Thi T.V."/>
        </authorList>
    </citation>
    <scope>NUCLEOTIDE SEQUENCE</scope>
    <source>
        <strain evidence="1">1S5</strain>
    </source>
</reference>
<dbReference type="PRINTS" id="PR01210">
    <property type="entry name" value="GGTRANSPTASE"/>
</dbReference>
<gene>
    <name evidence="1" type="ORF">HAP41_0000017290</name>
</gene>
<evidence type="ECO:0000313" key="1">
    <source>
        <dbReference type="EMBL" id="UPT90529.1"/>
    </source>
</evidence>
<dbReference type="InterPro" id="IPR029055">
    <property type="entry name" value="Ntn_hydrolases_N"/>
</dbReference>
<dbReference type="InterPro" id="IPR043138">
    <property type="entry name" value="GGT_lsub"/>
</dbReference>
<dbReference type="Gene3D" id="1.10.246.130">
    <property type="match status" value="1"/>
</dbReference>
<reference evidence="1" key="2">
    <citation type="submission" date="2022-04" db="EMBL/GenBank/DDBJ databases">
        <authorList>
            <person name="Bromfield E.S.P."/>
            <person name="Cloutier S."/>
        </authorList>
    </citation>
    <scope>NUCLEOTIDE SEQUENCE</scope>
    <source>
        <strain evidence="1">1S5</strain>
    </source>
</reference>
<proteinExistence type="predicted"/>
<evidence type="ECO:0000313" key="2">
    <source>
        <dbReference type="Proteomes" id="UP000551709"/>
    </source>
</evidence>
<accession>A0A8T5VPS0</accession>
<protein>
    <submittedName>
        <fullName evidence="1">Gamma-glutamyltransferase family protein</fullName>
    </submittedName>
</protein>
<sequence length="601" mass="65444">MASNVNPDPFTTRPEIEGTFGVVATTHWIATAVGMAILEKGGNAFDAGVATAFTLQVVEPHLNGPGGDVPIIVHDVKRARTEVICGQGPAPARATIAHYKSEGLDMVPGTGLLAACVPGTFESWMMLLRDYGTMRVRDVLEPAISYARDGYPLVERACATIQTVEQLFRKHWSTSAAVYLPNGEVPRPGTLFTNKTLAATYARILSEAESGGSDRDAEIERARKAWSQGFVAEAIDKFCRTQEVMDVSGSPHRGVLSADDMARWQPTIEAPLTYDYGRYTVCKAGVWSQGPVTLQQLALLKGFALDGLDPTGPEFIHLQIECAKLAFADREKFYGDPKFSEIPIATLLSDAYNDERRKLISEKASLDFLPGSVEGFGGVVKLRRAEGQREAVGALGAGEPTVGRFGEVRGDTVHFDIIDKAGNMVSSTPSGGWLQSSPIIPELGFCLGSRAQMFWQEEDHPAALAPGKRPRTTPSPTMALRDGEPYLAWGSPGGDQQDQWITQFFLRHVHCNLNLQESIDAPAWHSEHFPISFWPRTARPGVLVVENRVPKATIENLRERGHIVEVGPDWSEGRLTAASRVGVRRRAAANPRGMQGYAAGR</sequence>
<dbReference type="AlphaFoldDB" id="A0A8T5VPS0"/>
<dbReference type="PANTHER" id="PTHR43881:SF1">
    <property type="entry name" value="GAMMA-GLUTAMYLTRANSPEPTIDASE (AFU_ORTHOLOGUE AFUA_4G13580)"/>
    <property type="match status" value="1"/>
</dbReference>
<dbReference type="InterPro" id="IPR043137">
    <property type="entry name" value="GGT_ssub_C"/>
</dbReference>
<dbReference type="InterPro" id="IPR052896">
    <property type="entry name" value="GGT-like_enzyme"/>
</dbReference>